<keyword evidence="3 6" id="KW-0812">Transmembrane</keyword>
<evidence type="ECO:0000313" key="8">
    <source>
        <dbReference type="EMBL" id="QQG35615.1"/>
    </source>
</evidence>
<evidence type="ECO:0000313" key="9">
    <source>
        <dbReference type="Proteomes" id="UP000595362"/>
    </source>
</evidence>
<evidence type="ECO:0000256" key="2">
    <source>
        <dbReference type="ARBA" id="ARBA00022475"/>
    </source>
</evidence>
<name>A0A7T5R159_9BACT</name>
<evidence type="ECO:0000256" key="3">
    <source>
        <dbReference type="ARBA" id="ARBA00022692"/>
    </source>
</evidence>
<protein>
    <submittedName>
        <fullName evidence="8">Permease</fullName>
    </submittedName>
</protein>
<keyword evidence="4 6" id="KW-1133">Transmembrane helix</keyword>
<reference evidence="8 9" key="1">
    <citation type="submission" date="2020-07" db="EMBL/GenBank/DDBJ databases">
        <title>Huge and variable diversity of episymbiotic CPR bacteria and DPANN archaea in groundwater ecosystems.</title>
        <authorList>
            <person name="He C.Y."/>
            <person name="Keren R."/>
            <person name="Whittaker M."/>
            <person name="Farag I.F."/>
            <person name="Doudna J."/>
            <person name="Cate J.H.D."/>
            <person name="Banfield J.F."/>
        </authorList>
    </citation>
    <scope>NUCLEOTIDE SEQUENCE [LARGE SCALE GENOMIC DNA]</scope>
    <source>
        <strain evidence="8">NC_groundwater_70_Ag_B-0.1um_54_66</strain>
    </source>
</reference>
<organism evidence="8 9">
    <name type="scientific">Micavibrio aeruginosavorus</name>
    <dbReference type="NCBI Taxonomy" id="349221"/>
    <lineage>
        <taxon>Bacteria</taxon>
        <taxon>Pseudomonadati</taxon>
        <taxon>Bdellovibrionota</taxon>
        <taxon>Bdellovibrionia</taxon>
        <taxon>Bdellovibrionales</taxon>
        <taxon>Pseudobdellovibrionaceae</taxon>
        <taxon>Micavibrio</taxon>
    </lineage>
</organism>
<dbReference type="GO" id="GO:0051301">
    <property type="term" value="P:cell division"/>
    <property type="evidence" value="ECO:0007669"/>
    <property type="project" value="InterPro"/>
</dbReference>
<evidence type="ECO:0000256" key="6">
    <source>
        <dbReference type="SAM" id="Phobius"/>
    </source>
</evidence>
<dbReference type="GO" id="GO:0032153">
    <property type="term" value="C:cell division site"/>
    <property type="evidence" value="ECO:0007669"/>
    <property type="project" value="TreeGrafter"/>
</dbReference>
<evidence type="ECO:0000256" key="5">
    <source>
        <dbReference type="ARBA" id="ARBA00023136"/>
    </source>
</evidence>
<evidence type="ECO:0000256" key="1">
    <source>
        <dbReference type="ARBA" id="ARBA00004651"/>
    </source>
</evidence>
<sequence>MKVIPLHKKEKTLGKVYGKRRYDLPLNNNANSRFLVILIGLMSFLATLGLSAFFTLGAMSQRWISGLENNLTLEIPAETSEGRLLSLDEMNNLTQAAASILTSYPDVARYNVMDREEIQNLVEPWLGKGALSADSFPLPGLISIKVKDQASRQSVESLAKKIEDTIPGARLDTHESWLKDVLRFTNALRFSTTVLLTVIAVTTVIAVAGAVNASLSAHHTDVELLHLMGAADSYISRQFQRHALLLGLAGSAAGAMIGLLGVTAIDWLAGEMEIYTSPQQYTSLPQTIGTAMVPAVIALLAMATARQTVLHELAKMP</sequence>
<gene>
    <name evidence="8" type="ORF">HYS17_08805</name>
</gene>
<feature type="transmembrane region" description="Helical" evidence="6">
    <location>
        <begin position="243"/>
        <end position="268"/>
    </location>
</feature>
<dbReference type="EMBL" id="CP066681">
    <property type="protein sequence ID" value="QQG35615.1"/>
    <property type="molecule type" value="Genomic_DNA"/>
</dbReference>
<dbReference type="PANTHER" id="PTHR47755:SF1">
    <property type="entry name" value="CELL DIVISION PROTEIN FTSX"/>
    <property type="match status" value="1"/>
</dbReference>
<evidence type="ECO:0000256" key="4">
    <source>
        <dbReference type="ARBA" id="ARBA00022989"/>
    </source>
</evidence>
<dbReference type="Pfam" id="PF02687">
    <property type="entry name" value="FtsX"/>
    <property type="match status" value="1"/>
</dbReference>
<proteinExistence type="predicted"/>
<dbReference type="AlphaFoldDB" id="A0A7T5R159"/>
<keyword evidence="2" id="KW-1003">Cell membrane</keyword>
<dbReference type="GO" id="GO:0005886">
    <property type="term" value="C:plasma membrane"/>
    <property type="evidence" value="ECO:0007669"/>
    <property type="project" value="UniProtKB-SubCell"/>
</dbReference>
<accession>A0A7T5R159</accession>
<evidence type="ECO:0000259" key="7">
    <source>
        <dbReference type="Pfam" id="PF02687"/>
    </source>
</evidence>
<keyword evidence="5 6" id="KW-0472">Membrane</keyword>
<feature type="transmembrane region" description="Helical" evidence="6">
    <location>
        <begin position="34"/>
        <end position="56"/>
    </location>
</feature>
<dbReference type="Proteomes" id="UP000595362">
    <property type="component" value="Chromosome"/>
</dbReference>
<dbReference type="PANTHER" id="PTHR47755">
    <property type="entry name" value="CELL DIVISION PROTEIN FTSX"/>
    <property type="match status" value="1"/>
</dbReference>
<comment type="subcellular location">
    <subcellularLocation>
        <location evidence="1">Cell membrane</location>
        <topology evidence="1">Multi-pass membrane protein</topology>
    </subcellularLocation>
</comment>
<dbReference type="InterPro" id="IPR003838">
    <property type="entry name" value="ABC3_permease_C"/>
</dbReference>
<feature type="domain" description="ABC3 transporter permease C-terminal" evidence="7">
    <location>
        <begin position="194"/>
        <end position="305"/>
    </location>
</feature>
<dbReference type="InterPro" id="IPR004513">
    <property type="entry name" value="FtsX"/>
</dbReference>
<feature type="transmembrane region" description="Helical" evidence="6">
    <location>
        <begin position="288"/>
        <end position="305"/>
    </location>
</feature>